<name>A0A1L9VLB6_ASPGL</name>
<organism evidence="1 2">
    <name type="scientific">Aspergillus glaucus CBS 516.65</name>
    <dbReference type="NCBI Taxonomy" id="1160497"/>
    <lineage>
        <taxon>Eukaryota</taxon>
        <taxon>Fungi</taxon>
        <taxon>Dikarya</taxon>
        <taxon>Ascomycota</taxon>
        <taxon>Pezizomycotina</taxon>
        <taxon>Eurotiomycetes</taxon>
        <taxon>Eurotiomycetidae</taxon>
        <taxon>Eurotiales</taxon>
        <taxon>Aspergillaceae</taxon>
        <taxon>Aspergillus</taxon>
        <taxon>Aspergillus subgen. Aspergillus</taxon>
    </lineage>
</organism>
<dbReference type="GeneID" id="34464531"/>
<evidence type="ECO:0000313" key="1">
    <source>
        <dbReference type="EMBL" id="OJJ84713.1"/>
    </source>
</evidence>
<evidence type="ECO:0000313" key="2">
    <source>
        <dbReference type="Proteomes" id="UP000184300"/>
    </source>
</evidence>
<dbReference type="OrthoDB" id="4493161at2759"/>
<dbReference type="EMBL" id="KV878896">
    <property type="protein sequence ID" value="OJJ84713.1"/>
    <property type="molecule type" value="Genomic_DNA"/>
</dbReference>
<sequence>MIGAQDNQTQSEKMVRLIKDFISKHIPDDEYQDLRAILLSGEAPQPAVDKFRDILALAIPEDWKVHMRDQIDPIFVGAAGAAYRAKIQLEDPSFHNDIHVCGQLEEHDEL</sequence>
<keyword evidence="2" id="KW-1185">Reference proteome</keyword>
<proteinExistence type="predicted"/>
<reference evidence="2" key="1">
    <citation type="journal article" date="2017" name="Genome Biol.">
        <title>Comparative genomics reveals high biological diversity and specific adaptations in the industrially and medically important fungal genus Aspergillus.</title>
        <authorList>
            <person name="de Vries R.P."/>
            <person name="Riley R."/>
            <person name="Wiebenga A."/>
            <person name="Aguilar-Osorio G."/>
            <person name="Amillis S."/>
            <person name="Uchima C.A."/>
            <person name="Anderluh G."/>
            <person name="Asadollahi M."/>
            <person name="Askin M."/>
            <person name="Barry K."/>
            <person name="Battaglia E."/>
            <person name="Bayram O."/>
            <person name="Benocci T."/>
            <person name="Braus-Stromeyer S.A."/>
            <person name="Caldana C."/>
            <person name="Canovas D."/>
            <person name="Cerqueira G.C."/>
            <person name="Chen F."/>
            <person name="Chen W."/>
            <person name="Choi C."/>
            <person name="Clum A."/>
            <person name="Dos Santos R.A."/>
            <person name="Damasio A.R."/>
            <person name="Diallinas G."/>
            <person name="Emri T."/>
            <person name="Fekete E."/>
            <person name="Flipphi M."/>
            <person name="Freyberg S."/>
            <person name="Gallo A."/>
            <person name="Gournas C."/>
            <person name="Habgood R."/>
            <person name="Hainaut M."/>
            <person name="Harispe M.L."/>
            <person name="Henrissat B."/>
            <person name="Hilden K.S."/>
            <person name="Hope R."/>
            <person name="Hossain A."/>
            <person name="Karabika E."/>
            <person name="Karaffa L."/>
            <person name="Karanyi Z."/>
            <person name="Krasevec N."/>
            <person name="Kuo A."/>
            <person name="Kusch H."/>
            <person name="LaButti K."/>
            <person name="Lagendijk E.L."/>
            <person name="Lapidus A."/>
            <person name="Levasseur A."/>
            <person name="Lindquist E."/>
            <person name="Lipzen A."/>
            <person name="Logrieco A.F."/>
            <person name="MacCabe A."/>
            <person name="Maekelae M.R."/>
            <person name="Malavazi I."/>
            <person name="Melin P."/>
            <person name="Meyer V."/>
            <person name="Mielnichuk N."/>
            <person name="Miskei M."/>
            <person name="Molnar A.P."/>
            <person name="Mule G."/>
            <person name="Ngan C.Y."/>
            <person name="Orejas M."/>
            <person name="Orosz E."/>
            <person name="Ouedraogo J.P."/>
            <person name="Overkamp K.M."/>
            <person name="Park H.-S."/>
            <person name="Perrone G."/>
            <person name="Piumi F."/>
            <person name="Punt P.J."/>
            <person name="Ram A.F."/>
            <person name="Ramon A."/>
            <person name="Rauscher S."/>
            <person name="Record E."/>
            <person name="Riano-Pachon D.M."/>
            <person name="Robert V."/>
            <person name="Roehrig J."/>
            <person name="Ruller R."/>
            <person name="Salamov A."/>
            <person name="Salih N.S."/>
            <person name="Samson R.A."/>
            <person name="Sandor E."/>
            <person name="Sanguinetti M."/>
            <person name="Schuetze T."/>
            <person name="Sepcic K."/>
            <person name="Shelest E."/>
            <person name="Sherlock G."/>
            <person name="Sophianopoulou V."/>
            <person name="Squina F.M."/>
            <person name="Sun H."/>
            <person name="Susca A."/>
            <person name="Todd R.B."/>
            <person name="Tsang A."/>
            <person name="Unkles S.E."/>
            <person name="van de Wiele N."/>
            <person name="van Rossen-Uffink D."/>
            <person name="Oliveira J.V."/>
            <person name="Vesth T.C."/>
            <person name="Visser J."/>
            <person name="Yu J.-H."/>
            <person name="Zhou M."/>
            <person name="Andersen M.R."/>
            <person name="Archer D.B."/>
            <person name="Baker S.E."/>
            <person name="Benoit I."/>
            <person name="Brakhage A.A."/>
            <person name="Braus G.H."/>
            <person name="Fischer R."/>
            <person name="Frisvad J.C."/>
            <person name="Goldman G.H."/>
            <person name="Houbraken J."/>
            <person name="Oakley B."/>
            <person name="Pocsi I."/>
            <person name="Scazzocchio C."/>
            <person name="Seiboth B."/>
            <person name="vanKuyk P.A."/>
            <person name="Wortman J."/>
            <person name="Dyer P.S."/>
            <person name="Grigoriev I.V."/>
        </authorList>
    </citation>
    <scope>NUCLEOTIDE SEQUENCE [LARGE SCALE GENOMIC DNA]</scope>
    <source>
        <strain evidence="2">CBS 516.65</strain>
    </source>
</reference>
<dbReference type="VEuPathDB" id="FungiDB:ASPGLDRAFT_57672"/>
<dbReference type="RefSeq" id="XP_022401411.1">
    <property type="nucleotide sequence ID" value="XM_022548270.1"/>
</dbReference>
<protein>
    <submittedName>
        <fullName evidence="1">Uncharacterized protein</fullName>
    </submittedName>
</protein>
<dbReference type="AlphaFoldDB" id="A0A1L9VLB6"/>
<accession>A0A1L9VLB6</accession>
<dbReference type="Proteomes" id="UP000184300">
    <property type="component" value="Unassembled WGS sequence"/>
</dbReference>
<gene>
    <name evidence="1" type="ORF">ASPGLDRAFT_57672</name>
</gene>